<keyword evidence="3" id="KW-1185">Reference proteome</keyword>
<proteinExistence type="predicted"/>
<protein>
    <submittedName>
        <fullName evidence="2">Uncharacterized protein</fullName>
    </submittedName>
</protein>
<comment type="caution">
    <text evidence="2">The sequence shown here is derived from an EMBL/GenBank/DDBJ whole genome shotgun (WGS) entry which is preliminary data.</text>
</comment>
<reference evidence="2 3" key="1">
    <citation type="submission" date="2019-10" db="EMBL/GenBank/DDBJ databases">
        <title>Isolation and characterization of Methanoculleus sp. Wushi-C6 from a hot spring well.</title>
        <authorList>
            <person name="Chen S.-C."/>
            <person name="Lan Z.-H."/>
            <person name="You Y.-T."/>
            <person name="Lai M.-C."/>
        </authorList>
    </citation>
    <scope>NUCLEOTIDE SEQUENCE [LARGE SCALE GENOMIC DNA]</scope>
    <source>
        <strain evidence="2 3">Wushi-C6</strain>
    </source>
</reference>
<sequence length="237" mass="27527">MFDFLTDASIIFISLALFGFLVKDAFYWGRMIKPPNVYRGNIQAVFHFTSVATFVLCLFIVFFVMIAAAPNQENFITRFVNSLLELVQSYENNKNIPQGTLNSIINFLALAFFPSFFYLGAYVIISNLGLISCCLNATWVKIYFKDDQAGVFPRIITEDDYFIYVEDEKSNQYWKAFRRSDIQKIEMVQHPSKGAILMAHYSELKREGKYRELIIEIIETFWIVIFTLVLILPLVFS</sequence>
<evidence type="ECO:0000256" key="1">
    <source>
        <dbReference type="SAM" id="Phobius"/>
    </source>
</evidence>
<organism evidence="2 3">
    <name type="scientific">Methanoculleus caldifontis</name>
    <dbReference type="NCBI Taxonomy" id="2651577"/>
    <lineage>
        <taxon>Archaea</taxon>
        <taxon>Methanobacteriati</taxon>
        <taxon>Methanobacteriota</taxon>
        <taxon>Stenosarchaea group</taxon>
        <taxon>Methanomicrobia</taxon>
        <taxon>Methanomicrobiales</taxon>
        <taxon>Methanomicrobiaceae</taxon>
        <taxon>Methanoculleus</taxon>
    </lineage>
</organism>
<keyword evidence="1" id="KW-1133">Transmembrane helix</keyword>
<accession>A0ABU3X025</accession>
<keyword evidence="1" id="KW-0472">Membrane</keyword>
<gene>
    <name evidence="2" type="ORF">F8E02_05165</name>
</gene>
<feature type="transmembrane region" description="Helical" evidence="1">
    <location>
        <begin position="213"/>
        <end position="236"/>
    </location>
</feature>
<dbReference type="Proteomes" id="UP001281203">
    <property type="component" value="Unassembled WGS sequence"/>
</dbReference>
<feature type="transmembrane region" description="Helical" evidence="1">
    <location>
        <begin position="6"/>
        <end position="23"/>
    </location>
</feature>
<evidence type="ECO:0000313" key="2">
    <source>
        <dbReference type="EMBL" id="MDV2481404.1"/>
    </source>
</evidence>
<name>A0ABU3X025_9EURY</name>
<dbReference type="EMBL" id="WBKO01000001">
    <property type="protein sequence ID" value="MDV2481404.1"/>
    <property type="molecule type" value="Genomic_DNA"/>
</dbReference>
<feature type="transmembrane region" description="Helical" evidence="1">
    <location>
        <begin position="104"/>
        <end position="125"/>
    </location>
</feature>
<feature type="transmembrane region" description="Helical" evidence="1">
    <location>
        <begin position="44"/>
        <end position="69"/>
    </location>
</feature>
<evidence type="ECO:0000313" key="3">
    <source>
        <dbReference type="Proteomes" id="UP001281203"/>
    </source>
</evidence>
<dbReference type="RefSeq" id="WP_317064421.1">
    <property type="nucleotide sequence ID" value="NZ_WBKO01000001.1"/>
</dbReference>
<keyword evidence="1" id="KW-0812">Transmembrane</keyword>